<feature type="compositionally biased region" description="Polar residues" evidence="1">
    <location>
        <begin position="383"/>
        <end position="394"/>
    </location>
</feature>
<feature type="region of interest" description="Disordered" evidence="1">
    <location>
        <begin position="1"/>
        <end position="442"/>
    </location>
</feature>
<dbReference type="EMBL" id="CAJFCW020000004">
    <property type="protein sequence ID" value="CAG9110404.1"/>
    <property type="molecule type" value="Genomic_DNA"/>
</dbReference>
<feature type="compositionally biased region" description="Basic and acidic residues" evidence="1">
    <location>
        <begin position="205"/>
        <end position="223"/>
    </location>
</feature>
<keyword evidence="3" id="KW-1185">Reference proteome</keyword>
<feature type="compositionally biased region" description="Basic and acidic residues" evidence="1">
    <location>
        <begin position="39"/>
        <end position="55"/>
    </location>
</feature>
<sequence length="442" mass="48798">MASDDDNSKKKVRSKTKKNSVPLTVKPFSETPLISSEMPEDKDPKKDSKDSKEVLISDDDPVNAEHLKRRRKKVKPVTKNANNKKRSRDCGNQDRQKESAALGQPKKHRKKSVQKNSPANPDSLPSVPGSSEFVTTPDPATPATPISTSEKEEKKKVQIKGFTSETRAGSREVVKPDKIRVPAKDEKVVKKVEKDQKVVSKPKKNSKEQKAELKPEKKQKSKPDSNQQSDEEQKHNPKPKAELKAEKKQKSKPDSNQQSDEEQKPNPKPKADEEQKPSPKPKPDPNQKENRPESPKPPPRKKEHYLTDDDDPISDLRPEPPPKPVASKKPKKKLPQLITSIKPRMYPARPAVMDAANANPTDADVPSWVMDLKDLTPDLERPNASSAPDPGNSTPEDHTPGNSTPVTPTTSSPATPTTPTTPTGSTPSNTDPSDGKTPPDNK</sequence>
<feature type="compositionally biased region" description="Basic and acidic residues" evidence="1">
    <location>
        <begin position="261"/>
        <end position="294"/>
    </location>
</feature>
<dbReference type="Proteomes" id="UP000614601">
    <property type="component" value="Unassembled WGS sequence"/>
</dbReference>
<name>A0A811KT24_9BILA</name>
<dbReference type="EMBL" id="CAJFDH010000004">
    <property type="protein sequence ID" value="CAD5218417.1"/>
    <property type="molecule type" value="Genomic_DNA"/>
</dbReference>
<feature type="compositionally biased region" description="Basic and acidic residues" evidence="1">
    <location>
        <begin position="433"/>
        <end position="442"/>
    </location>
</feature>
<accession>A0A811KT24</accession>
<dbReference type="AlphaFoldDB" id="A0A811KT24"/>
<comment type="caution">
    <text evidence="2">The sequence shown here is derived from an EMBL/GenBank/DDBJ whole genome shotgun (WGS) entry which is preliminary data.</text>
</comment>
<feature type="compositionally biased region" description="Basic and acidic residues" evidence="1">
    <location>
        <begin position="371"/>
        <end position="381"/>
    </location>
</feature>
<evidence type="ECO:0000313" key="2">
    <source>
        <dbReference type="EMBL" id="CAD5218417.1"/>
    </source>
</evidence>
<evidence type="ECO:0000313" key="3">
    <source>
        <dbReference type="Proteomes" id="UP000614601"/>
    </source>
</evidence>
<organism evidence="2 3">
    <name type="scientific">Bursaphelenchus okinawaensis</name>
    <dbReference type="NCBI Taxonomy" id="465554"/>
    <lineage>
        <taxon>Eukaryota</taxon>
        <taxon>Metazoa</taxon>
        <taxon>Ecdysozoa</taxon>
        <taxon>Nematoda</taxon>
        <taxon>Chromadorea</taxon>
        <taxon>Rhabditida</taxon>
        <taxon>Tylenchina</taxon>
        <taxon>Tylenchomorpha</taxon>
        <taxon>Aphelenchoidea</taxon>
        <taxon>Aphelenchoididae</taxon>
        <taxon>Bursaphelenchus</taxon>
    </lineage>
</organism>
<gene>
    <name evidence="2" type="ORF">BOKJ2_LOCUS7627</name>
</gene>
<evidence type="ECO:0000256" key="1">
    <source>
        <dbReference type="SAM" id="MobiDB-lite"/>
    </source>
</evidence>
<feature type="compositionally biased region" description="Low complexity" evidence="1">
    <location>
        <begin position="400"/>
        <end position="432"/>
    </location>
</feature>
<proteinExistence type="predicted"/>
<feature type="compositionally biased region" description="Basic and acidic residues" evidence="1">
    <location>
        <begin position="168"/>
        <end position="198"/>
    </location>
</feature>
<feature type="compositionally biased region" description="Basic and acidic residues" evidence="1">
    <location>
        <begin position="231"/>
        <end position="253"/>
    </location>
</feature>
<dbReference type="Proteomes" id="UP000783686">
    <property type="component" value="Unassembled WGS sequence"/>
</dbReference>
<reference evidence="2" key="1">
    <citation type="submission" date="2020-09" db="EMBL/GenBank/DDBJ databases">
        <authorList>
            <person name="Kikuchi T."/>
        </authorList>
    </citation>
    <scope>NUCLEOTIDE SEQUENCE</scope>
    <source>
        <strain evidence="2">SH1</strain>
    </source>
</reference>
<feature type="compositionally biased region" description="Basic residues" evidence="1">
    <location>
        <begin position="67"/>
        <end position="87"/>
    </location>
</feature>
<feature type="compositionally biased region" description="Basic and acidic residues" evidence="1">
    <location>
        <begin position="88"/>
        <end position="98"/>
    </location>
</feature>
<protein>
    <submittedName>
        <fullName evidence="2">Uncharacterized protein</fullName>
    </submittedName>
</protein>
<feature type="compositionally biased region" description="Low complexity" evidence="1">
    <location>
        <begin position="135"/>
        <end position="145"/>
    </location>
</feature>